<keyword evidence="3 7" id="KW-0812">Transmembrane</keyword>
<evidence type="ECO:0000313" key="9">
    <source>
        <dbReference type="EMBL" id="KAF7195545.1"/>
    </source>
</evidence>
<evidence type="ECO:0000259" key="8">
    <source>
        <dbReference type="Pfam" id="PF01490"/>
    </source>
</evidence>
<accession>A0A8H6VQT7</accession>
<keyword evidence="5 7" id="KW-0472">Membrane</keyword>
<evidence type="ECO:0000256" key="3">
    <source>
        <dbReference type="ARBA" id="ARBA00022692"/>
    </source>
</evidence>
<organism evidence="9 10">
    <name type="scientific">Pseudocercospora fuligena</name>
    <dbReference type="NCBI Taxonomy" id="685502"/>
    <lineage>
        <taxon>Eukaryota</taxon>
        <taxon>Fungi</taxon>
        <taxon>Dikarya</taxon>
        <taxon>Ascomycota</taxon>
        <taxon>Pezizomycotina</taxon>
        <taxon>Dothideomycetes</taxon>
        <taxon>Dothideomycetidae</taxon>
        <taxon>Mycosphaerellales</taxon>
        <taxon>Mycosphaerellaceae</taxon>
        <taxon>Pseudocercospora</taxon>
    </lineage>
</organism>
<feature type="transmembrane region" description="Helical" evidence="7">
    <location>
        <begin position="726"/>
        <end position="747"/>
    </location>
</feature>
<feature type="transmembrane region" description="Helical" evidence="7">
    <location>
        <begin position="910"/>
        <end position="931"/>
    </location>
</feature>
<comment type="subcellular location">
    <subcellularLocation>
        <location evidence="1">Membrane</location>
        <topology evidence="1">Multi-pass membrane protein</topology>
    </subcellularLocation>
</comment>
<evidence type="ECO:0000256" key="6">
    <source>
        <dbReference type="SAM" id="MobiDB-lite"/>
    </source>
</evidence>
<dbReference type="InterPro" id="IPR013057">
    <property type="entry name" value="AA_transpt_TM"/>
</dbReference>
<keyword evidence="4 7" id="KW-1133">Transmembrane helix</keyword>
<feature type="transmembrane region" description="Helical" evidence="7">
    <location>
        <begin position="977"/>
        <end position="997"/>
    </location>
</feature>
<feature type="transmembrane region" description="Helical" evidence="7">
    <location>
        <begin position="790"/>
        <end position="812"/>
    </location>
</feature>
<dbReference type="GO" id="GO:0015179">
    <property type="term" value="F:L-amino acid transmembrane transporter activity"/>
    <property type="evidence" value="ECO:0007669"/>
    <property type="project" value="TreeGrafter"/>
</dbReference>
<dbReference type="EMBL" id="JABCIY010000039">
    <property type="protein sequence ID" value="KAF7195545.1"/>
    <property type="molecule type" value="Genomic_DNA"/>
</dbReference>
<feature type="domain" description="Amino acid transporter transmembrane" evidence="8">
    <location>
        <begin position="647"/>
        <end position="1042"/>
    </location>
</feature>
<feature type="transmembrane region" description="Helical" evidence="7">
    <location>
        <begin position="759"/>
        <end position="778"/>
    </location>
</feature>
<gene>
    <name evidence="9" type="ORF">HII31_03139</name>
</gene>
<feature type="region of interest" description="Disordered" evidence="6">
    <location>
        <begin position="37"/>
        <end position="56"/>
    </location>
</feature>
<feature type="transmembrane region" description="Helical" evidence="7">
    <location>
        <begin position="1017"/>
        <end position="1043"/>
    </location>
</feature>
<sequence>MQNLVRTGTFDSLTRHLHHKPDRMQPRFPVHTLNMSKRKHDGDMHPNRKLRAAPSPERYHRTVAQITTGSIGIHRVAFPRASLLGLPREIRDLIDELECIGWALILLQVYSYVPHEISCVPEDSQSCRIRYPHDVSPYTNDTTAPAMYEGVSIGSQMVDELAQLSTAKRWHRHPMFSVCRQISEEYLDTFRQRNFQAQRIHFLVRNFNFETVIQVIKEWRPSHVVIELCDEYYWQEGAVRNLPKWYQTCKTPSLARLDEAEIDGHRFRLTYQRELKYHSPSLLARGRRRQVGMLRDTVHPRASSSWMPLTVSGFMTREAIRRHVSKAIEWIDRYNGYKAQAWKGCIKAAKRDVKIARKNKPKSGLLKTSKLLGRKRDFEDMEADAKMRAVVKRWAALKFQPTMADFRAAEARAASEILGEAGNREHLAEQVSVGADAMVGVQTQKDIELENILEQLGKMDIKGLGGEQVDADDIGTADEMEIEPKEVVNEKGSSSMDLKVVIEQISKLNILSTGSTANARHFSECHSYVMLHCFAFHTLDGEPRDAESVGLLRTALARLKITTILTARITPSLYATGASFGTAYETTSAIGNMSSDDASSKGSKQRVDVGVEMVALEAQRSNTTGSTKTTGGPSFGYVEEGQINYENTGWKLAAFLMMKTQVGIGALSIPGAFETLGLIPGLFVLIIVAIMTTWSNHMAGRFCLKHKDVFSLDQAGKEMFGGPGEYILLACLMLYYIFTAGSALVSVSTCLNALSEHGACTAAFIAVAAIVAFCLASVPKIAQIGWFAPVAMMFIVSSLFTVSIAVSLQRPAAAPQTGPWSSDYKLFASPSFPQAMAAVSTIIFSFTGTPYFFTIFAEMRVKKDYFKSMYLCQSVVFSIYAITGIMVYYFCGSYVTSPALGSAGRLIKKVAYGLGLPGLVITSMIVCHVPAKTLFLRCLAGTIHVKSKTWQHWTVWFSCTSGVVLVAYIIASAVPGFSSLVSLIGALFGTLIVLQPYAMMWWYDERHRDHSRRNRRWYAAAVWASFIFVAGCFCTVSGTWGALQKIIQAYQADAGSVWSCADNSGSK</sequence>
<feature type="transmembrane region" description="Helical" evidence="7">
    <location>
        <begin position="869"/>
        <end position="890"/>
    </location>
</feature>
<evidence type="ECO:0000256" key="1">
    <source>
        <dbReference type="ARBA" id="ARBA00004141"/>
    </source>
</evidence>
<evidence type="ECO:0000256" key="7">
    <source>
        <dbReference type="SAM" id="Phobius"/>
    </source>
</evidence>
<name>A0A8H6VQT7_9PEZI</name>
<dbReference type="Pfam" id="PF01490">
    <property type="entry name" value="Aa_trans"/>
    <property type="match status" value="1"/>
</dbReference>
<dbReference type="AlphaFoldDB" id="A0A8H6VQT7"/>
<reference evidence="9" key="1">
    <citation type="submission" date="2020-04" db="EMBL/GenBank/DDBJ databases">
        <title>Draft genome resource of the tomato pathogen Pseudocercospora fuligena.</title>
        <authorList>
            <person name="Zaccaron A."/>
        </authorList>
    </citation>
    <scope>NUCLEOTIDE SEQUENCE</scope>
    <source>
        <strain evidence="9">PF001</strain>
    </source>
</reference>
<dbReference type="PANTHER" id="PTHR22950">
    <property type="entry name" value="AMINO ACID TRANSPORTER"/>
    <property type="match status" value="1"/>
</dbReference>
<dbReference type="PANTHER" id="PTHR22950:SF683">
    <property type="entry name" value="AMINO ACID TRANSPORTER (EUROFUNG)"/>
    <property type="match status" value="1"/>
</dbReference>
<dbReference type="Proteomes" id="UP000660729">
    <property type="component" value="Unassembled WGS sequence"/>
</dbReference>
<evidence type="ECO:0000256" key="2">
    <source>
        <dbReference type="ARBA" id="ARBA00008066"/>
    </source>
</evidence>
<comment type="similarity">
    <text evidence="2">Belongs to the amino acid/polyamine transporter 2 family.</text>
</comment>
<proteinExistence type="inferred from homology"/>
<feature type="transmembrane region" description="Helical" evidence="7">
    <location>
        <begin position="832"/>
        <end position="857"/>
    </location>
</feature>
<feature type="transmembrane region" description="Helical" evidence="7">
    <location>
        <begin position="952"/>
        <end position="971"/>
    </location>
</feature>
<dbReference type="GO" id="GO:0016020">
    <property type="term" value="C:membrane"/>
    <property type="evidence" value="ECO:0007669"/>
    <property type="project" value="UniProtKB-SubCell"/>
</dbReference>
<dbReference type="OrthoDB" id="40134at2759"/>
<evidence type="ECO:0000313" key="10">
    <source>
        <dbReference type="Proteomes" id="UP000660729"/>
    </source>
</evidence>
<keyword evidence="10" id="KW-1185">Reference proteome</keyword>
<evidence type="ECO:0000256" key="4">
    <source>
        <dbReference type="ARBA" id="ARBA00022989"/>
    </source>
</evidence>
<comment type="caution">
    <text evidence="9">The sequence shown here is derived from an EMBL/GenBank/DDBJ whole genome shotgun (WGS) entry which is preliminary data.</text>
</comment>
<feature type="transmembrane region" description="Helical" evidence="7">
    <location>
        <begin position="676"/>
        <end position="695"/>
    </location>
</feature>
<protein>
    <submittedName>
        <fullName evidence="9">N amino acid transport system protein</fullName>
    </submittedName>
</protein>
<evidence type="ECO:0000256" key="5">
    <source>
        <dbReference type="ARBA" id="ARBA00023136"/>
    </source>
</evidence>